<organism evidence="1 2">
    <name type="scientific">Diphasiastrum complanatum</name>
    <name type="common">Issler's clubmoss</name>
    <name type="synonym">Lycopodium complanatum</name>
    <dbReference type="NCBI Taxonomy" id="34168"/>
    <lineage>
        <taxon>Eukaryota</taxon>
        <taxon>Viridiplantae</taxon>
        <taxon>Streptophyta</taxon>
        <taxon>Embryophyta</taxon>
        <taxon>Tracheophyta</taxon>
        <taxon>Lycopodiopsida</taxon>
        <taxon>Lycopodiales</taxon>
        <taxon>Lycopodiaceae</taxon>
        <taxon>Lycopodioideae</taxon>
        <taxon>Diphasiastrum</taxon>
    </lineage>
</organism>
<evidence type="ECO:0000313" key="1">
    <source>
        <dbReference type="EMBL" id="KAJ7569304.1"/>
    </source>
</evidence>
<name>A0ACC2ES22_DIPCM</name>
<accession>A0ACC2ES22</accession>
<evidence type="ECO:0000313" key="2">
    <source>
        <dbReference type="Proteomes" id="UP001162992"/>
    </source>
</evidence>
<protein>
    <submittedName>
        <fullName evidence="1">Uncharacterized protein</fullName>
    </submittedName>
</protein>
<reference evidence="2" key="1">
    <citation type="journal article" date="2024" name="Proc. Natl. Acad. Sci. U.S.A.">
        <title>Extraordinary preservation of gene collinearity over three hundred million years revealed in homosporous lycophytes.</title>
        <authorList>
            <person name="Li C."/>
            <person name="Wickell D."/>
            <person name="Kuo L.Y."/>
            <person name="Chen X."/>
            <person name="Nie B."/>
            <person name="Liao X."/>
            <person name="Peng D."/>
            <person name="Ji J."/>
            <person name="Jenkins J."/>
            <person name="Williams M."/>
            <person name="Shu S."/>
            <person name="Plott C."/>
            <person name="Barry K."/>
            <person name="Rajasekar S."/>
            <person name="Grimwood J."/>
            <person name="Han X."/>
            <person name="Sun S."/>
            <person name="Hou Z."/>
            <person name="He W."/>
            <person name="Dai G."/>
            <person name="Sun C."/>
            <person name="Schmutz J."/>
            <person name="Leebens-Mack J.H."/>
            <person name="Li F.W."/>
            <person name="Wang L."/>
        </authorList>
    </citation>
    <scope>NUCLEOTIDE SEQUENCE [LARGE SCALE GENOMIC DNA]</scope>
    <source>
        <strain evidence="2">cv. PW_Plant_1</strain>
    </source>
</reference>
<dbReference type="EMBL" id="CM055092">
    <property type="protein sequence ID" value="KAJ7569304.1"/>
    <property type="molecule type" value="Genomic_DNA"/>
</dbReference>
<sequence length="662" mass="73972">MKIEEIFGSVVDIAPPSPSQFWSSGIRKAPLPTNSFWQNYVLGDGSVQEYIHPFLVQFKGGSVSICYPTRAVQPGFIFQVFVPDLTISSEGGGSGSHVVTRYDDLSVTLELQQGKIKVPLVRGSPYFTVVFRGGTPVFSTIHAVLHLQFNKDRTKHRIEMNNGQTWLVYSSAALQLSKDLTCSEEFVGVIRISILTAAESEPILDRFSTTYAVGGSVDLSVPFQVRYNWKKKGLGELLMLSLPLHREILSSYALNIPGLVFESIDGKLEGIIGDSWVLQDEDISIGWYSAGGVRDSEERDQLAAALEKDVDALSSITTNSTYFYGKALARAARLALIAEEICFHSIVQKVRVFLVNSINPWLDGTFPGNAILYDPKWGGLISKNGASDPGADFGLGLYNDHHYHWGYFCYAGAVLAKLDPGWGRIYKPHLYALVGDYMNLKMHNDIFPRLRNFDPWLLHSWAGGLTVFADGRNQESTSEAVNAYYAASLVGLVYGDLHLIHTGLTLAVLESRSARSLWHVPFWSSLYESQFVDQNRVVSVLWASKRDSGLWFAPADWLECRLGIQLLPITPITDYLFKDVEFVQELVEWTWPALSRPGVGDGWKGFVYALQAMYARGPALSNTLSLQSHDDGNSLSNMLWWIFSQRHMCLPPVEELRRLRCK</sequence>
<keyword evidence="2" id="KW-1185">Reference proteome</keyword>
<dbReference type="Proteomes" id="UP001162992">
    <property type="component" value="Chromosome 1"/>
</dbReference>
<gene>
    <name evidence="1" type="ORF">O6H91_01G071400</name>
</gene>
<comment type="caution">
    <text evidence="1">The sequence shown here is derived from an EMBL/GenBank/DDBJ whole genome shotgun (WGS) entry which is preliminary data.</text>
</comment>
<proteinExistence type="predicted"/>